<evidence type="ECO:0000313" key="2">
    <source>
        <dbReference type="Proteomes" id="UP001327093"/>
    </source>
</evidence>
<dbReference type="RefSeq" id="WP_324264931.1">
    <property type="nucleotide sequence ID" value="NZ_JAWLNX010000004.1"/>
</dbReference>
<sequence length="56" mass="6623">MLITKCSKLRTVSWLTGRATYPADHRSVEVQPIRVDHKMIGFRLRIKSFWLGVFYL</sequence>
<accession>A0ABU6A7M6</accession>
<comment type="caution">
    <text evidence="1">The sequence shown here is derived from an EMBL/GenBank/DDBJ whole genome shotgun (WGS) entry which is preliminary data.</text>
</comment>
<evidence type="ECO:0000313" key="1">
    <source>
        <dbReference type="EMBL" id="MEB3367380.1"/>
    </source>
</evidence>
<gene>
    <name evidence="1" type="ORF">R4I43_08170</name>
</gene>
<keyword evidence="2" id="KW-1185">Reference proteome</keyword>
<proteinExistence type="predicted"/>
<protein>
    <submittedName>
        <fullName evidence="1">Uncharacterized protein</fullName>
    </submittedName>
</protein>
<dbReference type="EMBL" id="JAWLNX010000004">
    <property type="protein sequence ID" value="MEB3367380.1"/>
    <property type="molecule type" value="Genomic_DNA"/>
</dbReference>
<organism evidence="1 2">
    <name type="scientific">Saccharopolyspora mangrovi</name>
    <dbReference type="NCBI Taxonomy" id="3082379"/>
    <lineage>
        <taxon>Bacteria</taxon>
        <taxon>Bacillati</taxon>
        <taxon>Actinomycetota</taxon>
        <taxon>Actinomycetes</taxon>
        <taxon>Pseudonocardiales</taxon>
        <taxon>Pseudonocardiaceae</taxon>
        <taxon>Saccharopolyspora</taxon>
    </lineage>
</organism>
<reference evidence="1 2" key="1">
    <citation type="submission" date="2023-10" db="EMBL/GenBank/DDBJ databases">
        <title>Saccharopolyspora sp. nov., isolated from mangrove soil.</title>
        <authorList>
            <person name="Lu Y."/>
            <person name="Liu W."/>
        </authorList>
    </citation>
    <scope>NUCLEOTIDE SEQUENCE [LARGE SCALE GENOMIC DNA]</scope>
    <source>
        <strain evidence="1 2">S2-29</strain>
    </source>
</reference>
<name>A0ABU6A7M6_9PSEU</name>
<dbReference type="Proteomes" id="UP001327093">
    <property type="component" value="Unassembled WGS sequence"/>
</dbReference>